<reference evidence="1 2" key="1">
    <citation type="submission" date="2019-03" db="EMBL/GenBank/DDBJ databases">
        <title>Genomics of glacier-inhabiting Cryobacterium strains.</title>
        <authorList>
            <person name="Liu Q."/>
            <person name="Xin Y.-H."/>
        </authorList>
    </citation>
    <scope>NUCLEOTIDE SEQUENCE [LARGE SCALE GENOMIC DNA]</scope>
    <source>
        <strain evidence="1 2">Hh14</strain>
    </source>
</reference>
<sequence length="210" mass="23017">MTARILLPADLFGRPFRISAGVSAGAGRSRLNGGDLARPLWGIRSGEPFGHTTAEFCRALGPRLSPDSFFSHQTAAQLLGVPLPARHERARPLHVSVAVPGRPMDARDVIGHLLSITADEIVLWRDLPITGPARTWLDLAAVLNLADLVAAGDYLLYWRHPLTTIAALTDALARYPSRRGLVMARRALPLLRDRAESRRESKLRVFIVEA</sequence>
<evidence type="ECO:0000313" key="2">
    <source>
        <dbReference type="Proteomes" id="UP000297447"/>
    </source>
</evidence>
<dbReference type="Proteomes" id="UP000297447">
    <property type="component" value="Unassembled WGS sequence"/>
</dbReference>
<keyword evidence="2" id="KW-1185">Reference proteome</keyword>
<proteinExistence type="predicted"/>
<name>A0A4R9A8N8_9MICO</name>
<dbReference type="OrthoDB" id="3173471at2"/>
<gene>
    <name evidence="1" type="ORF">E3T55_04910</name>
</gene>
<dbReference type="EMBL" id="SOHE01000018">
    <property type="protein sequence ID" value="TFD54027.1"/>
    <property type="molecule type" value="Genomic_DNA"/>
</dbReference>
<accession>A0A4R9A8N8</accession>
<dbReference type="AlphaFoldDB" id="A0A4R9A8N8"/>
<dbReference type="RefSeq" id="WP_134518451.1">
    <property type="nucleotide sequence ID" value="NZ_SOHE01000018.1"/>
</dbReference>
<organism evidence="1 2">
    <name type="scientific">Cryobacterium frigoriphilum</name>
    <dbReference type="NCBI Taxonomy" id="1259150"/>
    <lineage>
        <taxon>Bacteria</taxon>
        <taxon>Bacillati</taxon>
        <taxon>Actinomycetota</taxon>
        <taxon>Actinomycetes</taxon>
        <taxon>Micrococcales</taxon>
        <taxon>Microbacteriaceae</taxon>
        <taxon>Cryobacterium</taxon>
    </lineage>
</organism>
<protein>
    <submittedName>
        <fullName evidence="1">Uncharacterized protein</fullName>
    </submittedName>
</protein>
<comment type="caution">
    <text evidence="1">The sequence shown here is derived from an EMBL/GenBank/DDBJ whole genome shotgun (WGS) entry which is preliminary data.</text>
</comment>
<evidence type="ECO:0000313" key="1">
    <source>
        <dbReference type="EMBL" id="TFD54027.1"/>
    </source>
</evidence>